<dbReference type="InterPro" id="IPR000639">
    <property type="entry name" value="Epox_hydrolase-like"/>
</dbReference>
<sequence>MILETGDEGVGSPVVLLHARPADRRQWTAVSAVLAAAGHRVIAPDLAGFGASPVDATAPSAPWRDVTDTLDAVGVARALLVGNSLGAQTALQVAVTAPERVSGLVLMGYRRHDQPASPRLRDAWAAERRALDADDLDAAVDAGLNAWLSPWSGRGPRQVLAAALRRDLLRRSDDPAPRLEDDPLDDDSWAERVVAPAVILHGADDMPDFAIGAERLRVALGAGEIETVADAAHLVPLEQPAAVAAAVLRLLAATDRVADRPLTEE</sequence>
<gene>
    <name evidence="2" type="ORF">D1781_14525</name>
</gene>
<dbReference type="RefSeq" id="WP_119482929.1">
    <property type="nucleotide sequence ID" value="NZ_QXTG01000002.1"/>
</dbReference>
<dbReference type="Proteomes" id="UP000265742">
    <property type="component" value="Unassembled WGS sequence"/>
</dbReference>
<keyword evidence="3" id="KW-1185">Reference proteome</keyword>
<comment type="caution">
    <text evidence="2">The sequence shown here is derived from an EMBL/GenBank/DDBJ whole genome shotgun (WGS) entry which is preliminary data.</text>
</comment>
<organism evidence="2 3">
    <name type="scientific">Amnibacterium setariae</name>
    <dbReference type="NCBI Taxonomy" id="2306585"/>
    <lineage>
        <taxon>Bacteria</taxon>
        <taxon>Bacillati</taxon>
        <taxon>Actinomycetota</taxon>
        <taxon>Actinomycetes</taxon>
        <taxon>Micrococcales</taxon>
        <taxon>Microbacteriaceae</taxon>
        <taxon>Amnibacterium</taxon>
    </lineage>
</organism>
<dbReference type="EMBL" id="QXTG01000002">
    <property type="protein sequence ID" value="RIX28619.1"/>
    <property type="molecule type" value="Genomic_DNA"/>
</dbReference>
<reference evidence="3" key="1">
    <citation type="submission" date="2018-09" db="EMBL/GenBank/DDBJ databases">
        <authorList>
            <person name="Kim I."/>
        </authorList>
    </citation>
    <scope>NUCLEOTIDE SEQUENCE [LARGE SCALE GENOMIC DNA]</scope>
    <source>
        <strain evidence="3">DD4a</strain>
    </source>
</reference>
<dbReference type="AlphaFoldDB" id="A0A3A1TXS7"/>
<proteinExistence type="predicted"/>
<evidence type="ECO:0000313" key="2">
    <source>
        <dbReference type="EMBL" id="RIX28619.1"/>
    </source>
</evidence>
<dbReference type="InterPro" id="IPR029058">
    <property type="entry name" value="AB_hydrolase_fold"/>
</dbReference>
<dbReference type="Pfam" id="PF12697">
    <property type="entry name" value="Abhydrolase_6"/>
    <property type="match status" value="1"/>
</dbReference>
<dbReference type="InterPro" id="IPR000073">
    <property type="entry name" value="AB_hydrolase_1"/>
</dbReference>
<feature type="domain" description="AB hydrolase-1" evidence="1">
    <location>
        <begin position="14"/>
        <end position="246"/>
    </location>
</feature>
<dbReference type="OrthoDB" id="2987348at2"/>
<dbReference type="InterPro" id="IPR050228">
    <property type="entry name" value="Carboxylesterase_BioH"/>
</dbReference>
<dbReference type="GO" id="GO:0016787">
    <property type="term" value="F:hydrolase activity"/>
    <property type="evidence" value="ECO:0007669"/>
    <property type="project" value="UniProtKB-KW"/>
</dbReference>
<dbReference type="Gene3D" id="3.40.50.1820">
    <property type="entry name" value="alpha/beta hydrolase"/>
    <property type="match status" value="1"/>
</dbReference>
<dbReference type="SUPFAM" id="SSF53474">
    <property type="entry name" value="alpha/beta-Hydrolases"/>
    <property type="match status" value="1"/>
</dbReference>
<dbReference type="PRINTS" id="PR00111">
    <property type="entry name" value="ABHYDROLASE"/>
</dbReference>
<dbReference type="PANTHER" id="PTHR43194">
    <property type="entry name" value="HYDROLASE ALPHA/BETA FOLD FAMILY"/>
    <property type="match status" value="1"/>
</dbReference>
<dbReference type="PRINTS" id="PR00412">
    <property type="entry name" value="EPOXHYDRLASE"/>
</dbReference>
<evidence type="ECO:0000259" key="1">
    <source>
        <dbReference type="Pfam" id="PF12697"/>
    </source>
</evidence>
<dbReference type="PANTHER" id="PTHR43194:SF5">
    <property type="entry name" value="PIMELOYL-[ACYL-CARRIER PROTEIN] METHYL ESTER ESTERASE"/>
    <property type="match status" value="1"/>
</dbReference>
<evidence type="ECO:0000313" key="3">
    <source>
        <dbReference type="Proteomes" id="UP000265742"/>
    </source>
</evidence>
<keyword evidence="2" id="KW-0378">Hydrolase</keyword>
<accession>A0A3A1TXS7</accession>
<protein>
    <submittedName>
        <fullName evidence="2">Alpha/beta hydrolase</fullName>
    </submittedName>
</protein>
<name>A0A3A1TXS7_9MICO</name>